<dbReference type="EMBL" id="AZHX01001714">
    <property type="protein sequence ID" value="ETX00572.1"/>
    <property type="molecule type" value="Genomic_DNA"/>
</dbReference>
<dbReference type="InterPro" id="IPR004358">
    <property type="entry name" value="Sig_transdc_His_kin-like_C"/>
</dbReference>
<dbReference type="PANTHER" id="PTHR43047">
    <property type="entry name" value="TWO-COMPONENT HISTIDINE PROTEIN KINASE"/>
    <property type="match status" value="1"/>
</dbReference>
<evidence type="ECO:0000256" key="3">
    <source>
        <dbReference type="ARBA" id="ARBA00022553"/>
    </source>
</evidence>
<comment type="caution">
    <text evidence="8">The sequence shown here is derived from an EMBL/GenBank/DDBJ whole genome shotgun (WGS) entry which is preliminary data.</text>
</comment>
<keyword evidence="4" id="KW-0808">Transferase</keyword>
<dbReference type="Gene3D" id="3.30.450.40">
    <property type="match status" value="1"/>
</dbReference>
<feature type="coiled-coil region" evidence="6">
    <location>
        <begin position="225"/>
        <end position="270"/>
    </location>
</feature>
<dbReference type="PANTHER" id="PTHR43047:SF63">
    <property type="entry name" value="HISTIDINE KINASE"/>
    <property type="match status" value="1"/>
</dbReference>
<dbReference type="PATRIC" id="fig|1429439.4.peg.6541"/>
<evidence type="ECO:0000256" key="6">
    <source>
        <dbReference type="SAM" id="Coils"/>
    </source>
</evidence>
<keyword evidence="5" id="KW-0418">Kinase</keyword>
<reference evidence="8 9" key="1">
    <citation type="journal article" date="2014" name="Nature">
        <title>An environmental bacterial taxon with a large and distinct metabolic repertoire.</title>
        <authorList>
            <person name="Wilson M.C."/>
            <person name="Mori T."/>
            <person name="Ruckert C."/>
            <person name="Uria A.R."/>
            <person name="Helf M.J."/>
            <person name="Takada K."/>
            <person name="Gernert C."/>
            <person name="Steffens U.A."/>
            <person name="Heycke N."/>
            <person name="Schmitt S."/>
            <person name="Rinke C."/>
            <person name="Helfrich E.J."/>
            <person name="Brachmann A.O."/>
            <person name="Gurgui C."/>
            <person name="Wakimoto T."/>
            <person name="Kracht M."/>
            <person name="Crusemann M."/>
            <person name="Hentschel U."/>
            <person name="Abe I."/>
            <person name="Matsunaga S."/>
            <person name="Kalinowski J."/>
            <person name="Takeyama H."/>
            <person name="Piel J."/>
        </authorList>
    </citation>
    <scope>NUCLEOTIDE SEQUENCE [LARGE SCALE GENOMIC DNA]</scope>
    <source>
        <strain evidence="9">TSY2</strain>
    </source>
</reference>
<dbReference type="Pfam" id="PF01590">
    <property type="entry name" value="GAF"/>
    <property type="match status" value="1"/>
</dbReference>
<sequence>MAQSYLMEARHAYLRWGALAKVAALEAQYPQLCTHTLLTPRGEARPPALMTSNQLDFNTALKAAQAISGEMMLEGLLTKLMRMLLENSGAQRGFLVLGPAEALMIEAEGDLTQSNDIVVNRSCPLETNPNLSAAIVHYVVRLQRSVVLHDVTHEGPFTTDAYVTQYQPQSVLCAPIMHQNHLSGVIYLENNLTTGAFTHERLEVVHLLASQAAIAIENASLYEHVAETNARLEDYNRTLAQKVEERTEELRDKNRELEAANEMILAATERKIQFFSGMSHELRAPLDAVIGFSEVLEEQTFGSLNEQQQEYVNYILTSGNHLLSLINNLLELSKIDAGMMSLQLNPFSLRPLLEGSLLIVREQAAARGIRLTMEIDEQVDRIVGDELRVKQILVNLLNNAVKFTLDQGAVGVRVTREGGRARIAVWDTGVGIAPEDTSRIFDEFQQVGQHRSGQVKGTGLGLALSKKFVELHGGTIGVESTLGQGSTFTFSLMLADTDRT</sequence>
<dbReference type="SUPFAM" id="SSF47384">
    <property type="entry name" value="Homodimeric domain of signal transducing histidine kinase"/>
    <property type="match status" value="1"/>
</dbReference>
<dbReference type="InterPro" id="IPR036890">
    <property type="entry name" value="HATPase_C_sf"/>
</dbReference>
<dbReference type="Pfam" id="PF00512">
    <property type="entry name" value="HisKA"/>
    <property type="match status" value="1"/>
</dbReference>
<dbReference type="SUPFAM" id="SSF55781">
    <property type="entry name" value="GAF domain-like"/>
    <property type="match status" value="1"/>
</dbReference>
<evidence type="ECO:0000256" key="5">
    <source>
        <dbReference type="ARBA" id="ARBA00022777"/>
    </source>
</evidence>
<dbReference type="InterPro" id="IPR029016">
    <property type="entry name" value="GAF-like_dom_sf"/>
</dbReference>
<accession>W4LT07</accession>
<dbReference type="InterPro" id="IPR003594">
    <property type="entry name" value="HATPase_dom"/>
</dbReference>
<dbReference type="InterPro" id="IPR005467">
    <property type="entry name" value="His_kinase_dom"/>
</dbReference>
<protein>
    <recommendedName>
        <fullName evidence="2">histidine kinase</fullName>
        <ecNumber evidence="2">2.7.13.3</ecNumber>
    </recommendedName>
</protein>
<dbReference type="SMART" id="SM00387">
    <property type="entry name" value="HATPase_c"/>
    <property type="match status" value="1"/>
</dbReference>
<dbReference type="SMART" id="SM00065">
    <property type="entry name" value="GAF"/>
    <property type="match status" value="1"/>
</dbReference>
<evidence type="ECO:0000313" key="9">
    <source>
        <dbReference type="Proteomes" id="UP000019140"/>
    </source>
</evidence>
<keyword evidence="9" id="KW-1185">Reference proteome</keyword>
<dbReference type="Pfam" id="PF02518">
    <property type="entry name" value="HATPase_c"/>
    <property type="match status" value="1"/>
</dbReference>
<dbReference type="GO" id="GO:0009927">
    <property type="term" value="F:histidine phosphotransfer kinase activity"/>
    <property type="evidence" value="ECO:0007669"/>
    <property type="project" value="TreeGrafter"/>
</dbReference>
<comment type="catalytic activity">
    <reaction evidence="1">
        <text>ATP + protein L-histidine = ADP + protein N-phospho-L-histidine.</text>
        <dbReference type="EC" id="2.7.13.3"/>
    </reaction>
</comment>
<dbReference type="SMART" id="SM00388">
    <property type="entry name" value="HisKA"/>
    <property type="match status" value="1"/>
</dbReference>
<dbReference type="AlphaFoldDB" id="W4LT07"/>
<dbReference type="GO" id="GO:0000155">
    <property type="term" value="F:phosphorelay sensor kinase activity"/>
    <property type="evidence" value="ECO:0007669"/>
    <property type="project" value="InterPro"/>
</dbReference>
<evidence type="ECO:0000259" key="7">
    <source>
        <dbReference type="PROSITE" id="PS50109"/>
    </source>
</evidence>
<proteinExistence type="predicted"/>
<dbReference type="Proteomes" id="UP000019140">
    <property type="component" value="Unassembled WGS sequence"/>
</dbReference>
<dbReference type="HOGENOM" id="CLU_628104_0_0_7"/>
<dbReference type="Gene3D" id="1.10.287.130">
    <property type="match status" value="1"/>
</dbReference>
<feature type="domain" description="Histidine kinase" evidence="7">
    <location>
        <begin position="277"/>
        <end position="496"/>
    </location>
</feature>
<dbReference type="PROSITE" id="PS50109">
    <property type="entry name" value="HIS_KIN"/>
    <property type="match status" value="1"/>
</dbReference>
<dbReference type="GO" id="GO:0005886">
    <property type="term" value="C:plasma membrane"/>
    <property type="evidence" value="ECO:0007669"/>
    <property type="project" value="TreeGrafter"/>
</dbReference>
<dbReference type="PRINTS" id="PR00344">
    <property type="entry name" value="BCTRLSENSOR"/>
</dbReference>
<dbReference type="InterPro" id="IPR003661">
    <property type="entry name" value="HisK_dim/P_dom"/>
</dbReference>
<dbReference type="FunFam" id="3.30.565.10:FF:000010">
    <property type="entry name" value="Sensor histidine kinase RcsC"/>
    <property type="match status" value="1"/>
</dbReference>
<organism evidence="8 9">
    <name type="scientific">Candidatus Entotheonella gemina</name>
    <dbReference type="NCBI Taxonomy" id="1429439"/>
    <lineage>
        <taxon>Bacteria</taxon>
        <taxon>Pseudomonadati</taxon>
        <taxon>Nitrospinota/Tectimicrobiota group</taxon>
        <taxon>Candidatus Tectimicrobiota</taxon>
        <taxon>Candidatus Entotheonellia</taxon>
        <taxon>Candidatus Entotheonellales</taxon>
        <taxon>Candidatus Entotheonellaceae</taxon>
        <taxon>Candidatus Entotheonella</taxon>
    </lineage>
</organism>
<evidence type="ECO:0000256" key="1">
    <source>
        <dbReference type="ARBA" id="ARBA00000085"/>
    </source>
</evidence>
<dbReference type="CDD" id="cd00082">
    <property type="entry name" value="HisKA"/>
    <property type="match status" value="1"/>
</dbReference>
<dbReference type="EC" id="2.7.13.3" evidence="2"/>
<dbReference type="InterPro" id="IPR003018">
    <property type="entry name" value="GAF"/>
</dbReference>
<gene>
    <name evidence="8" type="ORF">ETSY2_38800</name>
</gene>
<dbReference type="CDD" id="cd16922">
    <property type="entry name" value="HATPase_EvgS-ArcB-TorS-like"/>
    <property type="match status" value="1"/>
</dbReference>
<keyword evidence="6" id="KW-0175">Coiled coil</keyword>
<dbReference type="SUPFAM" id="SSF55874">
    <property type="entry name" value="ATPase domain of HSP90 chaperone/DNA topoisomerase II/histidine kinase"/>
    <property type="match status" value="1"/>
</dbReference>
<keyword evidence="3" id="KW-0597">Phosphoprotein</keyword>
<evidence type="ECO:0000256" key="2">
    <source>
        <dbReference type="ARBA" id="ARBA00012438"/>
    </source>
</evidence>
<dbReference type="Gene3D" id="3.30.565.10">
    <property type="entry name" value="Histidine kinase-like ATPase, C-terminal domain"/>
    <property type="match status" value="1"/>
</dbReference>
<evidence type="ECO:0000256" key="4">
    <source>
        <dbReference type="ARBA" id="ARBA00022679"/>
    </source>
</evidence>
<dbReference type="InterPro" id="IPR036097">
    <property type="entry name" value="HisK_dim/P_sf"/>
</dbReference>
<name>W4LT07_9BACT</name>
<evidence type="ECO:0000313" key="8">
    <source>
        <dbReference type="EMBL" id="ETX00572.1"/>
    </source>
</evidence>